<keyword evidence="1" id="KW-1133">Transmembrane helix</keyword>
<sequence length="104" mass="12179">MTLLYCTRLYRPVPYCTVLYCTVLYCAVLCCTVLYCTVFPWTLSDCLTVATIQPPTRLDNPRTTVIFYIYIYIISLPFETRRCMVQQAFELGDKQIQPCTLDHR</sequence>
<dbReference type="InParanoid" id="A0A317XMF8"/>
<name>A0A317XMF8_9BASI</name>
<proteinExistence type="predicted"/>
<protein>
    <submittedName>
        <fullName evidence="2">Uncharacterized protein</fullName>
    </submittedName>
</protein>
<accession>A0A317XMF8</accession>
<dbReference type="OrthoDB" id="7489468at2759"/>
<evidence type="ECO:0000313" key="3">
    <source>
        <dbReference type="Proteomes" id="UP000246740"/>
    </source>
</evidence>
<keyword evidence="1" id="KW-0472">Membrane</keyword>
<keyword evidence="1" id="KW-0812">Transmembrane</keyword>
<organism evidence="2 3">
    <name type="scientific">Testicularia cyperi</name>
    <dbReference type="NCBI Taxonomy" id="1882483"/>
    <lineage>
        <taxon>Eukaryota</taxon>
        <taxon>Fungi</taxon>
        <taxon>Dikarya</taxon>
        <taxon>Basidiomycota</taxon>
        <taxon>Ustilaginomycotina</taxon>
        <taxon>Ustilaginomycetes</taxon>
        <taxon>Ustilaginales</taxon>
        <taxon>Anthracoideaceae</taxon>
        <taxon>Testicularia</taxon>
    </lineage>
</organism>
<reference evidence="2 3" key="1">
    <citation type="journal article" date="2018" name="Mol. Biol. Evol.">
        <title>Broad Genomic Sampling Reveals a Smut Pathogenic Ancestry of the Fungal Clade Ustilaginomycotina.</title>
        <authorList>
            <person name="Kijpornyongpan T."/>
            <person name="Mondo S.J."/>
            <person name="Barry K."/>
            <person name="Sandor L."/>
            <person name="Lee J."/>
            <person name="Lipzen A."/>
            <person name="Pangilinan J."/>
            <person name="LaButti K."/>
            <person name="Hainaut M."/>
            <person name="Henrissat B."/>
            <person name="Grigoriev I.V."/>
            <person name="Spatafora J.W."/>
            <person name="Aime M.C."/>
        </authorList>
    </citation>
    <scope>NUCLEOTIDE SEQUENCE [LARGE SCALE GENOMIC DNA]</scope>
    <source>
        <strain evidence="2 3">MCA 3645</strain>
    </source>
</reference>
<dbReference type="Proteomes" id="UP000246740">
    <property type="component" value="Unassembled WGS sequence"/>
</dbReference>
<dbReference type="EMBL" id="KZ819198">
    <property type="protein sequence ID" value="PWY98500.1"/>
    <property type="molecule type" value="Genomic_DNA"/>
</dbReference>
<gene>
    <name evidence="2" type="ORF">BCV70DRAFT_33118</name>
</gene>
<feature type="transmembrane region" description="Helical" evidence="1">
    <location>
        <begin position="12"/>
        <end position="41"/>
    </location>
</feature>
<feature type="transmembrane region" description="Helical" evidence="1">
    <location>
        <begin position="61"/>
        <end position="78"/>
    </location>
</feature>
<keyword evidence="3" id="KW-1185">Reference proteome</keyword>
<dbReference type="AlphaFoldDB" id="A0A317XMF8"/>
<evidence type="ECO:0000256" key="1">
    <source>
        <dbReference type="SAM" id="Phobius"/>
    </source>
</evidence>
<evidence type="ECO:0000313" key="2">
    <source>
        <dbReference type="EMBL" id="PWY98500.1"/>
    </source>
</evidence>